<reference evidence="2" key="1">
    <citation type="submission" date="2018-11" db="EMBL/GenBank/DDBJ databases">
        <authorList>
            <consortium name="Pathogen Informatics"/>
        </authorList>
    </citation>
    <scope>NUCLEOTIDE SEQUENCE</scope>
</reference>
<sequence length="267" mass="28446">MQLIGCSIPTSEERVLPSSSMLQVKPLLSSSSAVVISASANNRRFLSARMFRRFTRSTESKTSADSPSLLDNQTKHRHQRHCRLKPQHQQRHRNKDGKSSSSLLGVTGDRIGCQDSFVSLSSSTVSSVSSTVSDNSSDVSDSEASTSSTDTSTTTPTSSSTSSASHKAHDISKKIPPDQIIDKSKNVAKQSKTGIIYAGPSTMVAKLRRKRQQRADTGVPSLHGRADASSAGSITGAGPSGFLVGQNESGPPIRQNVSEKFAQVICK</sequence>
<feature type="compositionally biased region" description="Low complexity" evidence="1">
    <location>
        <begin position="127"/>
        <end position="165"/>
    </location>
</feature>
<evidence type="ECO:0000313" key="2">
    <source>
        <dbReference type="EMBL" id="VEL09673.1"/>
    </source>
</evidence>
<organism evidence="2 3">
    <name type="scientific">Protopolystoma xenopodis</name>
    <dbReference type="NCBI Taxonomy" id="117903"/>
    <lineage>
        <taxon>Eukaryota</taxon>
        <taxon>Metazoa</taxon>
        <taxon>Spiralia</taxon>
        <taxon>Lophotrochozoa</taxon>
        <taxon>Platyhelminthes</taxon>
        <taxon>Monogenea</taxon>
        <taxon>Polyopisthocotylea</taxon>
        <taxon>Polystomatidea</taxon>
        <taxon>Polystomatidae</taxon>
        <taxon>Protopolystoma</taxon>
    </lineage>
</organism>
<evidence type="ECO:0000256" key="1">
    <source>
        <dbReference type="SAM" id="MobiDB-lite"/>
    </source>
</evidence>
<dbReference type="EMBL" id="CAAALY010006937">
    <property type="protein sequence ID" value="VEL09673.1"/>
    <property type="molecule type" value="Genomic_DNA"/>
</dbReference>
<accession>A0A448WEC0</accession>
<comment type="caution">
    <text evidence="2">The sequence shown here is derived from an EMBL/GenBank/DDBJ whole genome shotgun (WGS) entry which is preliminary data.</text>
</comment>
<feature type="region of interest" description="Disordered" evidence="1">
    <location>
        <begin position="127"/>
        <end position="187"/>
    </location>
</feature>
<proteinExistence type="predicted"/>
<feature type="region of interest" description="Disordered" evidence="1">
    <location>
        <begin position="56"/>
        <end position="105"/>
    </location>
</feature>
<evidence type="ECO:0000313" key="3">
    <source>
        <dbReference type="Proteomes" id="UP000784294"/>
    </source>
</evidence>
<dbReference type="Proteomes" id="UP000784294">
    <property type="component" value="Unassembled WGS sequence"/>
</dbReference>
<feature type="compositionally biased region" description="Basic residues" evidence="1">
    <location>
        <begin position="75"/>
        <end position="95"/>
    </location>
</feature>
<keyword evidence="3" id="KW-1185">Reference proteome</keyword>
<gene>
    <name evidence="2" type="ORF">PXEA_LOCUS3113</name>
</gene>
<feature type="compositionally biased region" description="Polar residues" evidence="1">
    <location>
        <begin position="60"/>
        <end position="72"/>
    </location>
</feature>
<feature type="region of interest" description="Disordered" evidence="1">
    <location>
        <begin position="211"/>
        <end position="254"/>
    </location>
</feature>
<name>A0A448WEC0_9PLAT</name>
<feature type="compositionally biased region" description="Basic and acidic residues" evidence="1">
    <location>
        <begin position="167"/>
        <end position="185"/>
    </location>
</feature>
<protein>
    <submittedName>
        <fullName evidence="2">Uncharacterized protein</fullName>
    </submittedName>
</protein>
<dbReference type="AlphaFoldDB" id="A0A448WEC0"/>